<feature type="chain" id="PRO_5011965562" description="Pyrrolo-quinoline quinone repeat domain-containing protein" evidence="1">
    <location>
        <begin position="26"/>
        <end position="416"/>
    </location>
</feature>
<dbReference type="PANTHER" id="PTHR34512:SF30">
    <property type="entry name" value="OUTER MEMBRANE PROTEIN ASSEMBLY FACTOR BAMB"/>
    <property type="match status" value="1"/>
</dbReference>
<evidence type="ECO:0000256" key="1">
    <source>
        <dbReference type="SAM" id="SignalP"/>
    </source>
</evidence>
<sequence>MRKLARAVFCLLLAMSSMISCSREAHWVMFRGEQSKGYTSEKVYPPLAVKWKLKLQESPGEKRSFNPPIVVDDTIYFGSNDGNFYALDVESGYMRWVFKTLSPINSLPYADDEKVYFGSSDGYLYAVDRESGEKVWDFNTRSPVNSTVIGYEDGIVFTSDVGASYFFSAEGELQHQIPNPVWLSHSFQIQDHIMYFAPGPETNPHSFGAYDIRARDYLWFIDTWDDAPTWYSFPAKKGKILHYATSRLYVDGWLLSYYGINARNGEIEWLREEPAVLPVWQDIDHYTLFEDSLELLDYLAPALWRDLVIYSSGDNVLRAFKGKTGTSAWRREFLQPASSSPIVAGDRVYVGLRGSLDEETLEKPYPSLLVCLSARTGKVLWEFETDGDILSAPVIAGGWIIFGTDNSYFYVLEEVF</sequence>
<dbReference type="SUPFAM" id="SSF50998">
    <property type="entry name" value="Quinoprotein alcohol dehydrogenase-like"/>
    <property type="match status" value="1"/>
</dbReference>
<proteinExistence type="predicted"/>
<evidence type="ECO:0000313" key="4">
    <source>
        <dbReference type="Proteomes" id="UP000192343"/>
    </source>
</evidence>
<dbReference type="InterPro" id="IPR011047">
    <property type="entry name" value="Quinoprotein_ADH-like_sf"/>
</dbReference>
<feature type="domain" description="Pyrrolo-quinoline quinone repeat" evidence="2">
    <location>
        <begin position="368"/>
        <end position="409"/>
    </location>
</feature>
<dbReference type="STRING" id="1963862.B4O97_08295"/>
<evidence type="ECO:0000259" key="2">
    <source>
        <dbReference type="Pfam" id="PF13360"/>
    </source>
</evidence>
<dbReference type="InterPro" id="IPR018391">
    <property type="entry name" value="PQQ_b-propeller_rpt"/>
</dbReference>
<dbReference type="SMART" id="SM00564">
    <property type="entry name" value="PQQ"/>
    <property type="match status" value="4"/>
</dbReference>
<comment type="caution">
    <text evidence="3">The sequence shown here is derived from an EMBL/GenBank/DDBJ whole genome shotgun (WGS) entry which is preliminary data.</text>
</comment>
<dbReference type="PANTHER" id="PTHR34512">
    <property type="entry name" value="CELL SURFACE PROTEIN"/>
    <property type="match status" value="1"/>
</dbReference>
<dbReference type="OrthoDB" id="1860at2"/>
<dbReference type="Gene3D" id="2.130.10.10">
    <property type="entry name" value="YVTN repeat-like/Quinoprotein amine dehydrogenase"/>
    <property type="match status" value="2"/>
</dbReference>
<feature type="domain" description="Pyrrolo-quinoline quinone repeat" evidence="2">
    <location>
        <begin position="237"/>
        <end position="354"/>
    </location>
</feature>
<dbReference type="AlphaFoldDB" id="A0A1Y1S021"/>
<dbReference type="Pfam" id="PF13360">
    <property type="entry name" value="PQQ_2"/>
    <property type="match status" value="3"/>
</dbReference>
<reference evidence="3 4" key="1">
    <citation type="submission" date="2017-03" db="EMBL/GenBank/DDBJ databases">
        <title>Draft Genome sequence of Marispirochaeta sp. strain JC444.</title>
        <authorList>
            <person name="Shivani Y."/>
            <person name="Subhash Y."/>
            <person name="Sasikala C."/>
            <person name="Ramana C."/>
        </authorList>
    </citation>
    <scope>NUCLEOTIDE SEQUENCE [LARGE SCALE GENOMIC DNA]</scope>
    <source>
        <strain evidence="3 4">JC444</strain>
    </source>
</reference>
<dbReference type="EMBL" id="MWQY01000008">
    <property type="protein sequence ID" value="ORC35635.1"/>
    <property type="molecule type" value="Genomic_DNA"/>
</dbReference>
<feature type="signal peptide" evidence="1">
    <location>
        <begin position="1"/>
        <end position="25"/>
    </location>
</feature>
<keyword evidence="1" id="KW-0732">Signal</keyword>
<dbReference type="InterPro" id="IPR015943">
    <property type="entry name" value="WD40/YVTN_repeat-like_dom_sf"/>
</dbReference>
<dbReference type="RefSeq" id="WP_083049929.1">
    <property type="nucleotide sequence ID" value="NZ_MWQY01000008.1"/>
</dbReference>
<dbReference type="InterPro" id="IPR002372">
    <property type="entry name" value="PQQ_rpt_dom"/>
</dbReference>
<gene>
    <name evidence="3" type="ORF">B4O97_08295</name>
</gene>
<evidence type="ECO:0000313" key="3">
    <source>
        <dbReference type="EMBL" id="ORC35635.1"/>
    </source>
</evidence>
<dbReference type="Proteomes" id="UP000192343">
    <property type="component" value="Unassembled WGS sequence"/>
</dbReference>
<organism evidence="3 4">
    <name type="scientific">Marispirochaeta aestuarii</name>
    <dbReference type="NCBI Taxonomy" id="1963862"/>
    <lineage>
        <taxon>Bacteria</taxon>
        <taxon>Pseudomonadati</taxon>
        <taxon>Spirochaetota</taxon>
        <taxon>Spirochaetia</taxon>
        <taxon>Spirochaetales</taxon>
        <taxon>Spirochaetaceae</taxon>
        <taxon>Marispirochaeta</taxon>
    </lineage>
</organism>
<dbReference type="PROSITE" id="PS51257">
    <property type="entry name" value="PROKAR_LIPOPROTEIN"/>
    <property type="match status" value="1"/>
</dbReference>
<accession>A0A1Y1S021</accession>
<name>A0A1Y1S021_9SPIO</name>
<protein>
    <recommendedName>
        <fullName evidence="2">Pyrrolo-quinoline quinone repeat domain-containing protein</fullName>
    </recommendedName>
</protein>
<feature type="domain" description="Pyrrolo-quinoline quinone repeat" evidence="2">
    <location>
        <begin position="51"/>
        <end position="142"/>
    </location>
</feature>
<keyword evidence="4" id="KW-1185">Reference proteome</keyword>